<feature type="non-terminal residue" evidence="2">
    <location>
        <position position="435"/>
    </location>
</feature>
<feature type="compositionally biased region" description="Low complexity" evidence="1">
    <location>
        <begin position="210"/>
        <end position="228"/>
    </location>
</feature>
<evidence type="ECO:0000313" key="2">
    <source>
        <dbReference type="EMBL" id="CAA9275563.1"/>
    </source>
</evidence>
<feature type="compositionally biased region" description="Basic and acidic residues" evidence="1">
    <location>
        <begin position="235"/>
        <end position="248"/>
    </location>
</feature>
<protein>
    <submittedName>
        <fullName evidence="2">Uncharacterized protein</fullName>
    </submittedName>
</protein>
<dbReference type="EMBL" id="CADCTL010000247">
    <property type="protein sequence ID" value="CAA9275563.1"/>
    <property type="molecule type" value="Genomic_DNA"/>
</dbReference>
<feature type="compositionally biased region" description="Basic residues" evidence="1">
    <location>
        <begin position="299"/>
        <end position="314"/>
    </location>
</feature>
<evidence type="ECO:0000256" key="1">
    <source>
        <dbReference type="SAM" id="MobiDB-lite"/>
    </source>
</evidence>
<feature type="region of interest" description="Disordered" evidence="1">
    <location>
        <begin position="139"/>
        <end position="326"/>
    </location>
</feature>
<sequence>DRRGGVRGRLPAADRLALSWAPRRHSDVPRGPAGRRVLSRPGAGGGFRHPALGRDGGLRPAVHPALHPAGRDPGAQRLDRPIVPQLGGLAEPAARGAAAHQHRRFRRVLGRVRLLRRHRGHGVHRRPALLPPAALRHAAGAGFHRRRRVAREPDPAGRGADRLRRHDQHLGRPALRRRGRAGRGDDGAVHGHHRADRAGPARPCAGKGGARSVPGAAAARGGPAAAPGHLRHHHGLDLHGLGDRDRVRGARRGGGAAGRGVLRQARRADAARVLHRHREPDGDEPADPSGGVLSQLRARPARRHAGARRLRHSDRRLAAGTRPGADGVLPAARRLLRNLADAGRHRAGGVPRGGRGRRRSGVVWRVHRADVRDLADLAARWHDPLRDPGGAPGRDHRRGVPRHGPLLPGDGGDDGVDDCLPRDGALVAALGIREL</sequence>
<dbReference type="AlphaFoldDB" id="A0A6J4JBK8"/>
<accession>A0A6J4JBK8</accession>
<feature type="region of interest" description="Disordered" evidence="1">
    <location>
        <begin position="385"/>
        <end position="418"/>
    </location>
</feature>
<reference evidence="2" key="1">
    <citation type="submission" date="2020-02" db="EMBL/GenBank/DDBJ databases">
        <authorList>
            <person name="Meier V. D."/>
        </authorList>
    </citation>
    <scope>NUCLEOTIDE SEQUENCE</scope>
    <source>
        <strain evidence="2">AVDCRST_MAG04</strain>
    </source>
</reference>
<gene>
    <name evidence="2" type="ORF">AVDCRST_MAG04-3390</name>
</gene>
<proteinExistence type="predicted"/>
<name>A0A6J4JBK8_9PROT</name>
<feature type="region of interest" description="Disordered" evidence="1">
    <location>
        <begin position="21"/>
        <end position="79"/>
    </location>
</feature>
<organism evidence="2">
    <name type="scientific">uncultured Acetobacteraceae bacterium</name>
    <dbReference type="NCBI Taxonomy" id="169975"/>
    <lineage>
        <taxon>Bacteria</taxon>
        <taxon>Pseudomonadati</taxon>
        <taxon>Pseudomonadota</taxon>
        <taxon>Alphaproteobacteria</taxon>
        <taxon>Acetobacterales</taxon>
        <taxon>Acetobacteraceae</taxon>
        <taxon>environmental samples</taxon>
    </lineage>
</organism>
<feature type="non-terminal residue" evidence="2">
    <location>
        <position position="1"/>
    </location>
</feature>
<feature type="compositionally biased region" description="Basic and acidic residues" evidence="1">
    <location>
        <begin position="150"/>
        <end position="170"/>
    </location>
</feature>